<dbReference type="EMBL" id="CAJOBI010137040">
    <property type="protein sequence ID" value="CAF4750438.1"/>
    <property type="molecule type" value="Genomic_DNA"/>
</dbReference>
<feature type="non-terminal residue" evidence="1">
    <location>
        <position position="1"/>
    </location>
</feature>
<evidence type="ECO:0000313" key="1">
    <source>
        <dbReference type="EMBL" id="CAF4750438.1"/>
    </source>
</evidence>
<accession>A0A8S3ANU4</accession>
<name>A0A8S3ANU4_9BILA</name>
<gene>
    <name evidence="1" type="ORF">SMN809_LOCUS45105</name>
</gene>
<dbReference type="Proteomes" id="UP000676336">
    <property type="component" value="Unassembled WGS sequence"/>
</dbReference>
<proteinExistence type="predicted"/>
<dbReference type="AlphaFoldDB" id="A0A8S3ANU4"/>
<reference evidence="1" key="1">
    <citation type="submission" date="2021-02" db="EMBL/GenBank/DDBJ databases">
        <authorList>
            <person name="Nowell W R."/>
        </authorList>
    </citation>
    <scope>NUCLEOTIDE SEQUENCE</scope>
</reference>
<sequence>SGSEVNLIERLLDQYELNVASSKSVLTSSSSDDAITSSLLHTRFTTPNSGHVIQMLRCLREHAPTFNNYSVYLKNNDQEQ</sequence>
<evidence type="ECO:0000313" key="2">
    <source>
        <dbReference type="Proteomes" id="UP000676336"/>
    </source>
</evidence>
<protein>
    <submittedName>
        <fullName evidence="1">Uncharacterized protein</fullName>
    </submittedName>
</protein>
<feature type="non-terminal residue" evidence="1">
    <location>
        <position position="80"/>
    </location>
</feature>
<organism evidence="1 2">
    <name type="scientific">Rotaria magnacalcarata</name>
    <dbReference type="NCBI Taxonomy" id="392030"/>
    <lineage>
        <taxon>Eukaryota</taxon>
        <taxon>Metazoa</taxon>
        <taxon>Spiralia</taxon>
        <taxon>Gnathifera</taxon>
        <taxon>Rotifera</taxon>
        <taxon>Eurotatoria</taxon>
        <taxon>Bdelloidea</taxon>
        <taxon>Philodinida</taxon>
        <taxon>Philodinidae</taxon>
        <taxon>Rotaria</taxon>
    </lineage>
</organism>
<comment type="caution">
    <text evidence="1">The sequence shown here is derived from an EMBL/GenBank/DDBJ whole genome shotgun (WGS) entry which is preliminary data.</text>
</comment>